<dbReference type="SUPFAM" id="SSF53383">
    <property type="entry name" value="PLP-dependent transferases"/>
    <property type="match status" value="1"/>
</dbReference>
<dbReference type="InterPro" id="IPR015422">
    <property type="entry name" value="PyrdxlP-dep_Trfase_small"/>
</dbReference>
<comment type="caution">
    <text evidence="1">The sequence shown here is derived from an EMBL/GenBank/DDBJ whole genome shotgun (WGS) entry which is preliminary data.</text>
</comment>
<feature type="non-terminal residue" evidence="1">
    <location>
        <position position="1"/>
    </location>
</feature>
<name>A0A0F9FV41_9ZZZZ</name>
<dbReference type="InterPro" id="IPR015424">
    <property type="entry name" value="PyrdxlP-dep_Trfase"/>
</dbReference>
<dbReference type="AlphaFoldDB" id="A0A0F9FV41"/>
<organism evidence="1">
    <name type="scientific">marine sediment metagenome</name>
    <dbReference type="NCBI Taxonomy" id="412755"/>
    <lineage>
        <taxon>unclassified sequences</taxon>
        <taxon>metagenomes</taxon>
        <taxon>ecological metagenomes</taxon>
    </lineage>
</organism>
<proteinExistence type="predicted"/>
<gene>
    <name evidence="1" type="ORF">LCGC14_1987360</name>
</gene>
<reference evidence="1" key="1">
    <citation type="journal article" date="2015" name="Nature">
        <title>Complex archaea that bridge the gap between prokaryotes and eukaryotes.</title>
        <authorList>
            <person name="Spang A."/>
            <person name="Saw J.H."/>
            <person name="Jorgensen S.L."/>
            <person name="Zaremba-Niedzwiedzka K."/>
            <person name="Martijn J."/>
            <person name="Lind A.E."/>
            <person name="van Eijk R."/>
            <person name="Schleper C."/>
            <person name="Guy L."/>
            <person name="Ettema T.J."/>
        </authorList>
    </citation>
    <scope>NUCLEOTIDE SEQUENCE</scope>
</reference>
<accession>A0A0F9FV41</accession>
<dbReference type="Gene3D" id="3.90.1150.10">
    <property type="entry name" value="Aspartate Aminotransferase, domain 1"/>
    <property type="match status" value="1"/>
</dbReference>
<protein>
    <recommendedName>
        <fullName evidence="2">Aminotransferase class III-fold pyridoxal phosphate-dependent enzyme</fullName>
    </recommendedName>
</protein>
<dbReference type="EMBL" id="LAZR01022346">
    <property type="protein sequence ID" value="KKL82176.1"/>
    <property type="molecule type" value="Genomic_DNA"/>
</dbReference>
<sequence length="64" mass="6729">DVNTGERAKMIVEECFKAGLLIASCGTGGRVVKLIPPLTIPDEELQSGLATLVDVTQKVMEATA</sequence>
<evidence type="ECO:0000313" key="1">
    <source>
        <dbReference type="EMBL" id="KKL82176.1"/>
    </source>
</evidence>
<evidence type="ECO:0008006" key="2">
    <source>
        <dbReference type="Google" id="ProtNLM"/>
    </source>
</evidence>